<protein>
    <submittedName>
        <fullName evidence="1">Uncharacterized protein</fullName>
    </submittedName>
</protein>
<dbReference type="EMBL" id="VSSQ01062661">
    <property type="protein sequence ID" value="MPN15808.1"/>
    <property type="molecule type" value="Genomic_DNA"/>
</dbReference>
<organism evidence="1">
    <name type="scientific">bioreactor metagenome</name>
    <dbReference type="NCBI Taxonomy" id="1076179"/>
    <lineage>
        <taxon>unclassified sequences</taxon>
        <taxon>metagenomes</taxon>
        <taxon>ecological metagenomes</taxon>
    </lineage>
</organism>
<comment type="caution">
    <text evidence="1">The sequence shown here is derived from an EMBL/GenBank/DDBJ whole genome shotgun (WGS) entry which is preliminary data.</text>
</comment>
<proteinExistence type="predicted"/>
<gene>
    <name evidence="1" type="ORF">SDC9_163144</name>
</gene>
<reference evidence="1" key="1">
    <citation type="submission" date="2019-08" db="EMBL/GenBank/DDBJ databases">
        <authorList>
            <person name="Kucharzyk K."/>
            <person name="Murdoch R.W."/>
            <person name="Higgins S."/>
            <person name="Loffler F."/>
        </authorList>
    </citation>
    <scope>NUCLEOTIDE SEQUENCE</scope>
</reference>
<dbReference type="AlphaFoldDB" id="A0A645FMZ9"/>
<sequence>MRTQQRRADAAGMGQPIQRVIHRGRIGGTIDLGAVAGGENGRLHRRVACGAIGQRLAQTKQRRRDLIDRERKTTAHVKRRGRVIDA</sequence>
<name>A0A645FMZ9_9ZZZZ</name>
<evidence type="ECO:0000313" key="1">
    <source>
        <dbReference type="EMBL" id="MPN15808.1"/>
    </source>
</evidence>
<accession>A0A645FMZ9</accession>